<accession>A0A5C6AS13</accession>
<reference evidence="2 3" key="1">
    <citation type="submission" date="2019-02" db="EMBL/GenBank/DDBJ databases">
        <title>Deep-cultivation of Planctomycetes and their phenomic and genomic characterization uncovers novel biology.</title>
        <authorList>
            <person name="Wiegand S."/>
            <person name="Jogler M."/>
            <person name="Boedeker C."/>
            <person name="Pinto D."/>
            <person name="Vollmers J."/>
            <person name="Rivas-Marin E."/>
            <person name="Kohn T."/>
            <person name="Peeters S.H."/>
            <person name="Heuer A."/>
            <person name="Rast P."/>
            <person name="Oberbeckmann S."/>
            <person name="Bunk B."/>
            <person name="Jeske O."/>
            <person name="Meyerdierks A."/>
            <person name="Storesund J.E."/>
            <person name="Kallscheuer N."/>
            <person name="Luecker S."/>
            <person name="Lage O.M."/>
            <person name="Pohl T."/>
            <person name="Merkel B.J."/>
            <person name="Hornburger P."/>
            <person name="Mueller R.-W."/>
            <person name="Bruemmer F."/>
            <person name="Labrenz M."/>
            <person name="Spormann A.M."/>
            <person name="Op Den Camp H."/>
            <person name="Overmann J."/>
            <person name="Amann R."/>
            <person name="Jetten M.S.M."/>
            <person name="Mascher T."/>
            <person name="Medema M.H."/>
            <person name="Devos D.P."/>
            <person name="Kaster A.-K."/>
            <person name="Ovreas L."/>
            <person name="Rohde M."/>
            <person name="Galperin M.Y."/>
            <person name="Jogler C."/>
        </authorList>
    </citation>
    <scope>NUCLEOTIDE SEQUENCE [LARGE SCALE GENOMIC DNA]</scope>
    <source>
        <strain evidence="2 3">Pla52n</strain>
    </source>
</reference>
<dbReference type="PANTHER" id="PTHR34512">
    <property type="entry name" value="CELL SURFACE PROTEIN"/>
    <property type="match status" value="1"/>
</dbReference>
<dbReference type="InterPro" id="IPR015943">
    <property type="entry name" value="WD40/YVTN_repeat-like_dom_sf"/>
</dbReference>
<name>A0A5C6AS13_9BACT</name>
<dbReference type="AlphaFoldDB" id="A0A5C6AS13"/>
<evidence type="ECO:0000313" key="3">
    <source>
        <dbReference type="Proteomes" id="UP000320176"/>
    </source>
</evidence>
<gene>
    <name evidence="2" type="ORF">Pla52n_35400</name>
</gene>
<proteinExistence type="predicted"/>
<dbReference type="SUPFAM" id="SSF50998">
    <property type="entry name" value="Quinoprotein alcohol dehydrogenase-like"/>
    <property type="match status" value="1"/>
</dbReference>
<organism evidence="2 3">
    <name type="scientific">Stieleria varia</name>
    <dbReference type="NCBI Taxonomy" id="2528005"/>
    <lineage>
        <taxon>Bacteria</taxon>
        <taxon>Pseudomonadati</taxon>
        <taxon>Planctomycetota</taxon>
        <taxon>Planctomycetia</taxon>
        <taxon>Pirellulales</taxon>
        <taxon>Pirellulaceae</taxon>
        <taxon>Stieleria</taxon>
    </lineage>
</organism>
<dbReference type="InterPro" id="IPR002372">
    <property type="entry name" value="PQQ_rpt_dom"/>
</dbReference>
<protein>
    <submittedName>
        <fullName evidence="2">Outer membrane biogenesis protein BamB</fullName>
    </submittedName>
</protein>
<dbReference type="PANTHER" id="PTHR34512:SF30">
    <property type="entry name" value="OUTER MEMBRANE PROTEIN ASSEMBLY FACTOR BAMB"/>
    <property type="match status" value="1"/>
</dbReference>
<dbReference type="Proteomes" id="UP000320176">
    <property type="component" value="Unassembled WGS sequence"/>
</dbReference>
<comment type="caution">
    <text evidence="2">The sequence shown here is derived from an EMBL/GenBank/DDBJ whole genome shotgun (WGS) entry which is preliminary data.</text>
</comment>
<evidence type="ECO:0000313" key="2">
    <source>
        <dbReference type="EMBL" id="TWU02490.1"/>
    </source>
</evidence>
<dbReference type="InterPro" id="IPR011047">
    <property type="entry name" value="Quinoprotein_ADH-like_sf"/>
</dbReference>
<keyword evidence="3" id="KW-1185">Reference proteome</keyword>
<evidence type="ECO:0000259" key="1">
    <source>
        <dbReference type="Pfam" id="PF13360"/>
    </source>
</evidence>
<dbReference type="EMBL" id="SJPN01000004">
    <property type="protein sequence ID" value="TWU02490.1"/>
    <property type="molecule type" value="Genomic_DNA"/>
</dbReference>
<dbReference type="Pfam" id="PF13360">
    <property type="entry name" value="PQQ_2"/>
    <property type="match status" value="1"/>
</dbReference>
<dbReference type="Gene3D" id="2.130.10.10">
    <property type="entry name" value="YVTN repeat-like/Quinoprotein amine dehydrogenase"/>
    <property type="match status" value="2"/>
</dbReference>
<feature type="domain" description="Pyrrolo-quinoline quinone repeat" evidence="1">
    <location>
        <begin position="160"/>
        <end position="434"/>
    </location>
</feature>
<sequence>MDHFQRAGTATDHVVGQVALHSWGQLVCGDQVNRNRTPASRNPLFTLSEIMPQNPFTFSSLRPVLLFSSTIWLWLALSPVSGITPAAFAEEPTQQLSWPRFLGANFDNAAVTGGLQYDWSQTPEFLWSLPVGEGYGMGAAADNRYYQFDADVQSGETVERLRCVDLDTGETLWQSSTPFQYRDMLGYEAGPRSTPTLAGEHVYTFGVTGILCCRKISDGETVWSVDTNKRFSVVQNFFGVGSSPLVVGDSLIVPVGGSPPEDASIAPGRLDRVSPAGSALVAFDRNNGKQLWASGGDLSSYSSPRTMQIDGKTVVLYFARDHLLALDPTDGRVLWTHYHRARILESVNAMVPVVDGAQVFISECYEIGSVLLSAKPTGVEVVWQDPQRNRRLQSMRCHWSTPALIDGYLYGCSGRNGPDSDFRCVKWSTGEVMWVDNRRTRSSVAQVNDHLLVWDEGGQLQVIKPNPKGLDVIAAWDMAEPAQQSDDKDAKIRPALSYPCWSAPIVIGDRLLLRGDQYVVCLRLATR</sequence>